<keyword evidence="5" id="KW-1185">Reference proteome</keyword>
<dbReference type="EMBL" id="BTSY01000006">
    <property type="protein sequence ID" value="GMT34122.1"/>
    <property type="molecule type" value="Genomic_DNA"/>
</dbReference>
<evidence type="ECO:0000313" key="5">
    <source>
        <dbReference type="Proteomes" id="UP001432322"/>
    </source>
</evidence>
<comment type="caution">
    <text evidence="4">The sequence shown here is derived from an EMBL/GenBank/DDBJ whole genome shotgun (WGS) entry which is preliminary data.</text>
</comment>
<feature type="non-terminal residue" evidence="4">
    <location>
        <position position="1"/>
    </location>
</feature>
<dbReference type="GO" id="GO:0005524">
    <property type="term" value="F:ATP binding"/>
    <property type="evidence" value="ECO:0007669"/>
    <property type="project" value="UniProtKB-KW"/>
</dbReference>
<dbReference type="Proteomes" id="UP001432322">
    <property type="component" value="Unassembled WGS sequence"/>
</dbReference>
<evidence type="ECO:0000313" key="4">
    <source>
        <dbReference type="EMBL" id="GMT34122.1"/>
    </source>
</evidence>
<name>A0AAV5WWI3_9BILA</name>
<accession>A0AAV5WWI3</accession>
<proteinExistence type="predicted"/>
<gene>
    <name evidence="4" type="ORF">PFISCL1PPCAC_25419</name>
</gene>
<dbReference type="Pfam" id="PF00069">
    <property type="entry name" value="Pkinase"/>
    <property type="match status" value="1"/>
</dbReference>
<dbReference type="GO" id="GO:0004672">
    <property type="term" value="F:protein kinase activity"/>
    <property type="evidence" value="ECO:0007669"/>
    <property type="project" value="InterPro"/>
</dbReference>
<dbReference type="InterPro" id="IPR000719">
    <property type="entry name" value="Prot_kinase_dom"/>
</dbReference>
<evidence type="ECO:0000259" key="3">
    <source>
        <dbReference type="PROSITE" id="PS50011"/>
    </source>
</evidence>
<dbReference type="SMART" id="SM00220">
    <property type="entry name" value="S_TKc"/>
    <property type="match status" value="1"/>
</dbReference>
<protein>
    <recommendedName>
        <fullName evidence="3">Protein kinase domain-containing protein</fullName>
    </recommendedName>
</protein>
<dbReference type="PROSITE" id="PS50011">
    <property type="entry name" value="PROTEIN_KINASE_DOM"/>
    <property type="match status" value="1"/>
</dbReference>
<keyword evidence="1" id="KW-0547">Nucleotide-binding</keyword>
<organism evidence="4 5">
    <name type="scientific">Pristionchus fissidentatus</name>
    <dbReference type="NCBI Taxonomy" id="1538716"/>
    <lineage>
        <taxon>Eukaryota</taxon>
        <taxon>Metazoa</taxon>
        <taxon>Ecdysozoa</taxon>
        <taxon>Nematoda</taxon>
        <taxon>Chromadorea</taxon>
        <taxon>Rhabditida</taxon>
        <taxon>Rhabditina</taxon>
        <taxon>Diplogasteromorpha</taxon>
        <taxon>Diplogasteroidea</taxon>
        <taxon>Neodiplogasteridae</taxon>
        <taxon>Pristionchus</taxon>
    </lineage>
</organism>
<dbReference type="InterPro" id="IPR050117">
    <property type="entry name" value="MAPK"/>
</dbReference>
<sequence length="367" mass="40840">RCPDPPQHAQPTSRMAFVSIGSRFGTGLFALPADLAPYYNCTLLPRDHNRTGCYKHLIGKDRDDIILKKTDLNGREVLDKLAELRILKDARHANIARPSRVYTTDTDVASLRFVYTIMPDYGPTLRSVISSGEELSLLQIKCIIRQTLSAISYLNSRAVVHGDINPSCIFYDGQKATLFGFGCAANGGSLINERGPNHYRAIEILEQWTGTYDRSVDIWSVPAMLLELLGSTHFAHWGNHALDIHMQVCGPINDHCLNQIGGDAYRHTVRLQSATAHRLNIVEDLAANGHSWLRQDIMAEPHLDSFIDNTLVIDPMLRLSAEDALAHPFLDAAHEAADATAATIDLSAPQLPENEDHARLLFWQLIH</sequence>
<evidence type="ECO:0000256" key="2">
    <source>
        <dbReference type="ARBA" id="ARBA00022840"/>
    </source>
</evidence>
<dbReference type="Gene3D" id="1.10.510.10">
    <property type="entry name" value="Transferase(Phosphotransferase) domain 1"/>
    <property type="match status" value="1"/>
</dbReference>
<dbReference type="InterPro" id="IPR011009">
    <property type="entry name" value="Kinase-like_dom_sf"/>
</dbReference>
<dbReference type="SUPFAM" id="SSF56112">
    <property type="entry name" value="Protein kinase-like (PK-like)"/>
    <property type="match status" value="1"/>
</dbReference>
<feature type="domain" description="Protein kinase" evidence="3">
    <location>
        <begin position="18"/>
        <end position="330"/>
    </location>
</feature>
<dbReference type="PANTHER" id="PTHR24055">
    <property type="entry name" value="MITOGEN-ACTIVATED PROTEIN KINASE"/>
    <property type="match status" value="1"/>
</dbReference>
<dbReference type="AlphaFoldDB" id="A0AAV5WWI3"/>
<keyword evidence="2" id="KW-0067">ATP-binding</keyword>
<dbReference type="Gene3D" id="3.30.200.20">
    <property type="entry name" value="Phosphorylase Kinase, domain 1"/>
    <property type="match status" value="1"/>
</dbReference>
<reference evidence="4" key="1">
    <citation type="submission" date="2023-10" db="EMBL/GenBank/DDBJ databases">
        <title>Genome assembly of Pristionchus species.</title>
        <authorList>
            <person name="Yoshida K."/>
            <person name="Sommer R.J."/>
        </authorList>
    </citation>
    <scope>NUCLEOTIDE SEQUENCE</scope>
    <source>
        <strain evidence="4">RS5133</strain>
    </source>
</reference>
<evidence type="ECO:0000256" key="1">
    <source>
        <dbReference type="ARBA" id="ARBA00022741"/>
    </source>
</evidence>